<comment type="caution">
    <text evidence="3">The sequence shown here is derived from an EMBL/GenBank/DDBJ whole genome shotgun (WGS) entry which is preliminary data.</text>
</comment>
<evidence type="ECO:0000313" key="3">
    <source>
        <dbReference type="EMBL" id="KAI9194099.1"/>
    </source>
</evidence>
<gene>
    <name evidence="3" type="ORF">LWI28_003088</name>
</gene>
<feature type="chain" id="PRO_5042074055" evidence="2">
    <location>
        <begin position="16"/>
        <end position="166"/>
    </location>
</feature>
<dbReference type="EMBL" id="JAJSOW010000003">
    <property type="protein sequence ID" value="KAI9194099.1"/>
    <property type="molecule type" value="Genomic_DNA"/>
</dbReference>
<feature type="region of interest" description="Disordered" evidence="1">
    <location>
        <begin position="58"/>
        <end position="135"/>
    </location>
</feature>
<reference evidence="3" key="2">
    <citation type="submission" date="2023-02" db="EMBL/GenBank/DDBJ databases">
        <authorList>
            <person name="Swenson N.G."/>
            <person name="Wegrzyn J.L."/>
            <person name="Mcevoy S.L."/>
        </authorList>
    </citation>
    <scope>NUCLEOTIDE SEQUENCE</scope>
    <source>
        <strain evidence="3">91603</strain>
        <tissue evidence="3">Leaf</tissue>
    </source>
</reference>
<organism evidence="3 4">
    <name type="scientific">Acer negundo</name>
    <name type="common">Box elder</name>
    <dbReference type="NCBI Taxonomy" id="4023"/>
    <lineage>
        <taxon>Eukaryota</taxon>
        <taxon>Viridiplantae</taxon>
        <taxon>Streptophyta</taxon>
        <taxon>Embryophyta</taxon>
        <taxon>Tracheophyta</taxon>
        <taxon>Spermatophyta</taxon>
        <taxon>Magnoliopsida</taxon>
        <taxon>eudicotyledons</taxon>
        <taxon>Gunneridae</taxon>
        <taxon>Pentapetalae</taxon>
        <taxon>rosids</taxon>
        <taxon>malvids</taxon>
        <taxon>Sapindales</taxon>
        <taxon>Sapindaceae</taxon>
        <taxon>Hippocastanoideae</taxon>
        <taxon>Acereae</taxon>
        <taxon>Acer</taxon>
    </lineage>
</organism>
<feature type="compositionally biased region" description="Polar residues" evidence="1">
    <location>
        <begin position="79"/>
        <end position="91"/>
    </location>
</feature>
<evidence type="ECO:0000313" key="4">
    <source>
        <dbReference type="Proteomes" id="UP001064489"/>
    </source>
</evidence>
<dbReference type="Proteomes" id="UP001064489">
    <property type="component" value="Chromosome 1"/>
</dbReference>
<dbReference type="AlphaFoldDB" id="A0AAD5JL85"/>
<name>A0AAD5JL85_ACENE</name>
<sequence>MYPAILLLVAPLISSSPSSVSSTANVSLFLGFGQHTDTPLLTLAKSRTSLLAKFSTPHMAHSPLSKMATKASRVRSIPGQIQRQAPATSSIKPVDQSPASPPPSPLPPPPPPVPIVPSKSQLRVDRTDEGITSASELLISEDGRPQETEDLVKAMIELAGEFGQRR</sequence>
<feature type="compositionally biased region" description="Pro residues" evidence="1">
    <location>
        <begin position="99"/>
        <end position="115"/>
    </location>
</feature>
<keyword evidence="2" id="KW-0732">Signal</keyword>
<reference evidence="3" key="1">
    <citation type="journal article" date="2022" name="Plant J.">
        <title>Strategies of tolerance reflected in two North American maple genomes.</title>
        <authorList>
            <person name="McEvoy S.L."/>
            <person name="Sezen U.U."/>
            <person name="Trouern-Trend A."/>
            <person name="McMahon S.M."/>
            <person name="Schaberg P.G."/>
            <person name="Yang J."/>
            <person name="Wegrzyn J.L."/>
            <person name="Swenson N.G."/>
        </authorList>
    </citation>
    <scope>NUCLEOTIDE SEQUENCE</scope>
    <source>
        <strain evidence="3">91603</strain>
    </source>
</reference>
<evidence type="ECO:0000256" key="1">
    <source>
        <dbReference type="SAM" id="MobiDB-lite"/>
    </source>
</evidence>
<keyword evidence="4" id="KW-1185">Reference proteome</keyword>
<accession>A0AAD5JL85</accession>
<proteinExistence type="predicted"/>
<evidence type="ECO:0000256" key="2">
    <source>
        <dbReference type="SAM" id="SignalP"/>
    </source>
</evidence>
<protein>
    <submittedName>
        <fullName evidence="3">Uncharacterized protein</fullName>
    </submittedName>
</protein>
<feature type="signal peptide" evidence="2">
    <location>
        <begin position="1"/>
        <end position="15"/>
    </location>
</feature>